<evidence type="ECO:0000256" key="2">
    <source>
        <dbReference type="ARBA" id="ARBA00022692"/>
    </source>
</evidence>
<evidence type="ECO:0000256" key="3">
    <source>
        <dbReference type="ARBA" id="ARBA00022989"/>
    </source>
</evidence>
<evidence type="ECO:0000313" key="7">
    <source>
        <dbReference type="EMBL" id="MBN7798037.1"/>
    </source>
</evidence>
<proteinExistence type="predicted"/>
<keyword evidence="2 5" id="KW-0812">Transmembrane</keyword>
<dbReference type="Proteomes" id="UP000664303">
    <property type="component" value="Unassembled WGS sequence"/>
</dbReference>
<name>A0A939DIA0_9GAMM</name>
<organism evidence="7 8">
    <name type="scientific">Parahaliea mediterranea</name>
    <dbReference type="NCBI Taxonomy" id="651086"/>
    <lineage>
        <taxon>Bacteria</taxon>
        <taxon>Pseudomonadati</taxon>
        <taxon>Pseudomonadota</taxon>
        <taxon>Gammaproteobacteria</taxon>
        <taxon>Cellvibrionales</taxon>
        <taxon>Halieaceae</taxon>
        <taxon>Parahaliea</taxon>
    </lineage>
</organism>
<feature type="transmembrane region" description="Helical" evidence="5">
    <location>
        <begin position="108"/>
        <end position="129"/>
    </location>
</feature>
<protein>
    <submittedName>
        <fullName evidence="7">YIP1 family protein</fullName>
    </submittedName>
</protein>
<keyword evidence="4 5" id="KW-0472">Membrane</keyword>
<keyword evidence="8" id="KW-1185">Reference proteome</keyword>
<comment type="caution">
    <text evidence="7">The sequence shown here is derived from an EMBL/GenBank/DDBJ whole genome shotgun (WGS) entry which is preliminary data.</text>
</comment>
<evidence type="ECO:0000256" key="5">
    <source>
        <dbReference type="SAM" id="Phobius"/>
    </source>
</evidence>
<gene>
    <name evidence="7" type="ORF">JYP50_15620</name>
</gene>
<comment type="subcellular location">
    <subcellularLocation>
        <location evidence="1">Membrane</location>
        <topology evidence="1">Multi-pass membrane protein</topology>
    </subcellularLocation>
</comment>
<evidence type="ECO:0000313" key="8">
    <source>
        <dbReference type="Proteomes" id="UP000664303"/>
    </source>
</evidence>
<dbReference type="Pfam" id="PF04893">
    <property type="entry name" value="Yip1"/>
    <property type="match status" value="1"/>
</dbReference>
<dbReference type="EMBL" id="JAFKCZ010000011">
    <property type="protein sequence ID" value="MBN7798037.1"/>
    <property type="molecule type" value="Genomic_DNA"/>
</dbReference>
<dbReference type="GO" id="GO:0016020">
    <property type="term" value="C:membrane"/>
    <property type="evidence" value="ECO:0007669"/>
    <property type="project" value="UniProtKB-SubCell"/>
</dbReference>
<sequence>MIQHTFGLLVKPSDQWRKIAALPTPSFNTLVLYPCIMAILPAVAWYFGTSRVGWTVGDDGQAIKLTVESARQISILFYLGMIACVAVIGYFIHWMAHTYGAESSITRGIVVAGLTATPLFIAGLVGVYPLLWLDLLIGVAAVSWSVYLLYLGIPIIMNIPEERGFLFSSAVIAIALVILICLMVGSVFLWDLGAAPAFTD</sequence>
<reference evidence="7" key="1">
    <citation type="submission" date="2021-02" db="EMBL/GenBank/DDBJ databases">
        <title>PHA producing bacteria isolated from coastal sediment in Guangdong, Shenzhen.</title>
        <authorList>
            <person name="Zheng W."/>
            <person name="Yu S."/>
            <person name="Huang Y."/>
        </authorList>
    </citation>
    <scope>NUCLEOTIDE SEQUENCE</scope>
    <source>
        <strain evidence="7">TN14-10</strain>
    </source>
</reference>
<evidence type="ECO:0000256" key="4">
    <source>
        <dbReference type="ARBA" id="ARBA00023136"/>
    </source>
</evidence>
<dbReference type="AlphaFoldDB" id="A0A939DIA0"/>
<feature type="transmembrane region" description="Helical" evidence="5">
    <location>
        <begin position="165"/>
        <end position="190"/>
    </location>
</feature>
<feature type="transmembrane region" description="Helical" evidence="5">
    <location>
        <begin position="135"/>
        <end position="153"/>
    </location>
</feature>
<feature type="transmembrane region" description="Helical" evidence="5">
    <location>
        <begin position="75"/>
        <end position="96"/>
    </location>
</feature>
<dbReference type="InterPro" id="IPR006977">
    <property type="entry name" value="Yip1_dom"/>
</dbReference>
<feature type="domain" description="Yip1" evidence="6">
    <location>
        <begin position="6"/>
        <end position="181"/>
    </location>
</feature>
<dbReference type="RefSeq" id="WP_206561480.1">
    <property type="nucleotide sequence ID" value="NZ_JAFKCZ010000011.1"/>
</dbReference>
<keyword evidence="3 5" id="KW-1133">Transmembrane helix</keyword>
<evidence type="ECO:0000256" key="1">
    <source>
        <dbReference type="ARBA" id="ARBA00004141"/>
    </source>
</evidence>
<evidence type="ECO:0000259" key="6">
    <source>
        <dbReference type="Pfam" id="PF04893"/>
    </source>
</evidence>
<accession>A0A939DIA0</accession>
<feature type="transmembrane region" description="Helical" evidence="5">
    <location>
        <begin position="27"/>
        <end position="47"/>
    </location>
</feature>